<dbReference type="Proteomes" id="UP000240357">
    <property type="component" value="Unassembled WGS sequence"/>
</dbReference>
<dbReference type="GO" id="GO:0045493">
    <property type="term" value="P:xylan catabolic process"/>
    <property type="evidence" value="ECO:0007669"/>
    <property type="project" value="InterPro"/>
</dbReference>
<dbReference type="GO" id="GO:0046559">
    <property type="term" value="F:alpha-glucuronidase activity"/>
    <property type="evidence" value="ECO:0007669"/>
    <property type="project" value="InterPro"/>
</dbReference>
<accession>A0A2T2YLW4</accession>
<dbReference type="Gene3D" id="2.60.120.260">
    <property type="entry name" value="Galactose-binding domain-like"/>
    <property type="match status" value="1"/>
</dbReference>
<feature type="domain" description="Alpha glucuronidase N-terminal" evidence="2">
    <location>
        <begin position="59"/>
        <end position="157"/>
    </location>
</feature>
<reference evidence="3 4" key="1">
    <citation type="submission" date="2018-03" db="EMBL/GenBank/DDBJ databases">
        <title>Adhaeribacter sp. HMF7605 Genome sequencing and assembly.</title>
        <authorList>
            <person name="Kang H."/>
            <person name="Kang J."/>
            <person name="Cha I."/>
            <person name="Kim H."/>
            <person name="Joh K."/>
        </authorList>
    </citation>
    <scope>NUCLEOTIDE SEQUENCE [LARGE SCALE GENOMIC DNA]</scope>
    <source>
        <strain evidence="3 4">HMF7605</strain>
    </source>
</reference>
<dbReference type="Pfam" id="PF03648">
    <property type="entry name" value="Glyco_hydro_67N"/>
    <property type="match status" value="1"/>
</dbReference>
<evidence type="ECO:0000259" key="2">
    <source>
        <dbReference type="Pfam" id="PF03648"/>
    </source>
</evidence>
<dbReference type="InterPro" id="IPR029018">
    <property type="entry name" value="Hex-like_dom2"/>
</dbReference>
<dbReference type="SUPFAM" id="SSF49785">
    <property type="entry name" value="Galactose-binding domain-like"/>
    <property type="match status" value="1"/>
</dbReference>
<dbReference type="Pfam" id="PF16126">
    <property type="entry name" value="DUF4838"/>
    <property type="match status" value="1"/>
</dbReference>
<dbReference type="PANTHER" id="PTHR47406:SF2">
    <property type="entry name" value="ALPHA GLUCURONIDASE N-TERMINAL DOMAIN-CONTAINING PROTEIN"/>
    <property type="match status" value="1"/>
</dbReference>
<dbReference type="Gene3D" id="3.30.379.10">
    <property type="entry name" value="Chitobiase/beta-hexosaminidase domain 2-like"/>
    <property type="match status" value="1"/>
</dbReference>
<comment type="caution">
    <text evidence="3">The sequence shown here is derived from an EMBL/GenBank/DDBJ whole genome shotgun (WGS) entry which is preliminary data.</text>
</comment>
<dbReference type="PANTHER" id="PTHR47406">
    <property type="entry name" value="COAGULATION FACTOR 5/8 TYPE, C-TERMINAL"/>
    <property type="match status" value="1"/>
</dbReference>
<dbReference type="SUPFAM" id="SSF55545">
    <property type="entry name" value="beta-N-acetylhexosaminidase-like domain"/>
    <property type="match status" value="1"/>
</dbReference>
<evidence type="ECO:0000313" key="3">
    <source>
        <dbReference type="EMBL" id="PSR56503.1"/>
    </source>
</evidence>
<keyword evidence="4" id="KW-1185">Reference proteome</keyword>
<evidence type="ECO:0000313" key="4">
    <source>
        <dbReference type="Proteomes" id="UP000240357"/>
    </source>
</evidence>
<protein>
    <submittedName>
        <fullName evidence="3">DUF4838 domain-containing protein</fullName>
    </submittedName>
</protein>
<sequence>MLFKARLKRACNRQGHAVFVLIICLCFFLSGLPLSAQKKSRPKQTNASATHIVLTDKETSRYRIVVPTAATPHELKASQVLQDYLLQISGVALPIVAANKGRSRYEIVLGQNERLAEAGINVDFNKLKEDGFLIKTDSLRLVIVGGNEKGTLYGVYTFLEKYLGCRMYSPKVKVIPTQKQIVLSPINDLQVPVILFRDTHYRGTWEAEYTDWHKLDHDKEGGRPDWGMWVHTFNELVPPQNYYKEHPEYYSLVNGKRLPTQLCLTNPAVLEITVQNLRRKIAQNPTATYWSVSQNDNRNYCTCDNCRAIDEREGSPSGSIIQFVNQVAVQFPDKIISTLAYEYGRKAPKSLRPRPNVNIMLCSIEVNRDKPINEDPASTDFRRDVEEWGKIAKDIIVWDYVIQFNHLISPFPNLHVIQPNIAFFAKHGVTAMFEQGNREVGGEFTELRSYLISKLLWDPNQNVDVLMDDFLQGYYGVAAKPIRTYINEMREALQKSGAPLRIFGTPYDAATTYLTPTLIRRYEQLFDEAEAAVNQDSKLLERVKIARLPLEYAIMEQAKKNFTGKQGVFVKTDGKWQVRSAIRAKIDSFTDLCNRQGVTQVKEWSTSPEEYRAAMYRLFSQGMKEHLAYNKKVKFLSPVAESQPTEAGRMLTDGVRGSHDYAFNWFSFSGKDLEVVIDLEEIKPVKRIESAYHQFAFWLGILPKKVEYSVSMDGEHFEPVGLVNNTLPIDQYGAIQRDFVAEFAPRNVRYVKVKAYTIGNTPEWHPGAGRPATMRIDEIVVE</sequence>
<dbReference type="InterPro" id="IPR032287">
    <property type="entry name" value="DUF4838"/>
</dbReference>
<proteinExistence type="predicted"/>
<dbReference type="AlphaFoldDB" id="A0A2T2YLW4"/>
<evidence type="ECO:0000256" key="1">
    <source>
        <dbReference type="ARBA" id="ARBA00022801"/>
    </source>
</evidence>
<organism evidence="3 4">
    <name type="scientific">Adhaeribacter arboris</name>
    <dbReference type="NCBI Taxonomy" id="2072846"/>
    <lineage>
        <taxon>Bacteria</taxon>
        <taxon>Pseudomonadati</taxon>
        <taxon>Bacteroidota</taxon>
        <taxon>Cytophagia</taxon>
        <taxon>Cytophagales</taxon>
        <taxon>Hymenobacteraceae</taxon>
        <taxon>Adhaeribacter</taxon>
    </lineage>
</organism>
<dbReference type="OrthoDB" id="1099022at2"/>
<dbReference type="RefSeq" id="WP_106932681.1">
    <property type="nucleotide sequence ID" value="NZ_PYFT01000001.1"/>
</dbReference>
<dbReference type="EMBL" id="PYFT01000001">
    <property type="protein sequence ID" value="PSR56503.1"/>
    <property type="molecule type" value="Genomic_DNA"/>
</dbReference>
<dbReference type="InterPro" id="IPR005154">
    <property type="entry name" value="Glyco_hydro_67_aGlcAse_N"/>
</dbReference>
<name>A0A2T2YLW4_9BACT</name>
<keyword evidence="1" id="KW-0378">Hydrolase</keyword>
<dbReference type="InterPro" id="IPR008979">
    <property type="entry name" value="Galactose-bd-like_sf"/>
</dbReference>
<gene>
    <name evidence="3" type="ORF">AHMF7605_24910</name>
</gene>